<accession>A0A365XXV0</accession>
<dbReference type="InterPro" id="IPR014284">
    <property type="entry name" value="RNA_pol_sigma-70_dom"/>
</dbReference>
<dbReference type="PANTHER" id="PTHR43133:SF46">
    <property type="entry name" value="RNA POLYMERASE SIGMA-70 FACTOR ECF SUBFAMILY"/>
    <property type="match status" value="1"/>
</dbReference>
<dbReference type="PANTHER" id="PTHR43133">
    <property type="entry name" value="RNA POLYMERASE ECF-TYPE SIGMA FACTO"/>
    <property type="match status" value="1"/>
</dbReference>
<gene>
    <name evidence="7" type="ORF">DF182_00045</name>
</gene>
<dbReference type="GO" id="GO:0006352">
    <property type="term" value="P:DNA-templated transcription initiation"/>
    <property type="evidence" value="ECO:0007669"/>
    <property type="project" value="InterPro"/>
</dbReference>
<reference evidence="7 8" key="1">
    <citation type="submission" date="2018-05" db="EMBL/GenBank/DDBJ databases">
        <title>Chitinophaga sp. K3CV102501T nov., isolated from isolated from a monsoon evergreen broad-leaved forest soil.</title>
        <authorList>
            <person name="Lv Y."/>
        </authorList>
    </citation>
    <scope>NUCLEOTIDE SEQUENCE [LARGE SCALE GENOMIC DNA]</scope>
    <source>
        <strain evidence="7 8">GDMCC 1.1325</strain>
    </source>
</reference>
<dbReference type="NCBIfam" id="TIGR02985">
    <property type="entry name" value="Sig70_bacteroi1"/>
    <property type="match status" value="1"/>
</dbReference>
<dbReference type="EMBL" id="QFFJ01000001">
    <property type="protein sequence ID" value="RBL91050.1"/>
    <property type="molecule type" value="Genomic_DNA"/>
</dbReference>
<keyword evidence="4" id="KW-0804">Transcription</keyword>
<evidence type="ECO:0000256" key="1">
    <source>
        <dbReference type="ARBA" id="ARBA00010641"/>
    </source>
</evidence>
<dbReference type="SUPFAM" id="SSF88659">
    <property type="entry name" value="Sigma3 and sigma4 domains of RNA polymerase sigma factors"/>
    <property type="match status" value="1"/>
</dbReference>
<sequence length="210" mass="24661">MEIIPDLSILCTGNNEDTKYTMRQPGSVEAISFEEQFRLHYKFLCTIAYYMVEDEDAAMDIVQDFFLYCWSKRDVLHITHNFRSYAVRAIRNASLNYIRKSGKTTLQEVQAIEELVKYFPGEEQTDEEKRDEALWEAIARLPEQRRKIFLLSNRDGLKYKDIADTLGISINTVKTQIKLALQFLRKECKWMVKAALLVLFFKILTAFTLF</sequence>
<evidence type="ECO:0000259" key="6">
    <source>
        <dbReference type="Pfam" id="PF08281"/>
    </source>
</evidence>
<evidence type="ECO:0000259" key="5">
    <source>
        <dbReference type="Pfam" id="PF04542"/>
    </source>
</evidence>
<dbReference type="InterPro" id="IPR013324">
    <property type="entry name" value="RNA_pol_sigma_r3/r4-like"/>
</dbReference>
<evidence type="ECO:0000313" key="8">
    <source>
        <dbReference type="Proteomes" id="UP000253410"/>
    </source>
</evidence>
<dbReference type="Pfam" id="PF04542">
    <property type="entry name" value="Sigma70_r2"/>
    <property type="match status" value="1"/>
</dbReference>
<comment type="similarity">
    <text evidence="1">Belongs to the sigma-70 factor family. ECF subfamily.</text>
</comment>
<evidence type="ECO:0000256" key="2">
    <source>
        <dbReference type="ARBA" id="ARBA00023015"/>
    </source>
</evidence>
<proteinExistence type="inferred from homology"/>
<protein>
    <submittedName>
        <fullName evidence="7">RNA polymerase sigma-70 factor</fullName>
    </submittedName>
</protein>
<dbReference type="InterPro" id="IPR007627">
    <property type="entry name" value="RNA_pol_sigma70_r2"/>
</dbReference>
<dbReference type="NCBIfam" id="TIGR02937">
    <property type="entry name" value="sigma70-ECF"/>
    <property type="match status" value="1"/>
</dbReference>
<organism evidence="7 8">
    <name type="scientific">Chitinophaga flava</name>
    <dbReference type="NCBI Taxonomy" id="2259036"/>
    <lineage>
        <taxon>Bacteria</taxon>
        <taxon>Pseudomonadati</taxon>
        <taxon>Bacteroidota</taxon>
        <taxon>Chitinophagia</taxon>
        <taxon>Chitinophagales</taxon>
        <taxon>Chitinophagaceae</taxon>
        <taxon>Chitinophaga</taxon>
    </lineage>
</organism>
<dbReference type="InterPro" id="IPR014327">
    <property type="entry name" value="RNA_pol_sigma70_bacteroid"/>
</dbReference>
<dbReference type="InterPro" id="IPR013249">
    <property type="entry name" value="RNA_pol_sigma70_r4_t2"/>
</dbReference>
<dbReference type="Gene3D" id="1.10.1740.10">
    <property type="match status" value="1"/>
</dbReference>
<dbReference type="OrthoDB" id="9772248at2"/>
<dbReference type="CDD" id="cd06171">
    <property type="entry name" value="Sigma70_r4"/>
    <property type="match status" value="1"/>
</dbReference>
<feature type="domain" description="RNA polymerase sigma-70 region 2" evidence="5">
    <location>
        <begin position="37"/>
        <end position="103"/>
    </location>
</feature>
<dbReference type="Proteomes" id="UP000253410">
    <property type="component" value="Unassembled WGS sequence"/>
</dbReference>
<dbReference type="InterPro" id="IPR039425">
    <property type="entry name" value="RNA_pol_sigma-70-like"/>
</dbReference>
<dbReference type="Pfam" id="PF08281">
    <property type="entry name" value="Sigma70_r4_2"/>
    <property type="match status" value="1"/>
</dbReference>
<evidence type="ECO:0000313" key="7">
    <source>
        <dbReference type="EMBL" id="RBL91050.1"/>
    </source>
</evidence>
<dbReference type="InterPro" id="IPR036388">
    <property type="entry name" value="WH-like_DNA-bd_sf"/>
</dbReference>
<comment type="caution">
    <text evidence="7">The sequence shown here is derived from an EMBL/GenBank/DDBJ whole genome shotgun (WGS) entry which is preliminary data.</text>
</comment>
<dbReference type="InterPro" id="IPR013325">
    <property type="entry name" value="RNA_pol_sigma_r2"/>
</dbReference>
<dbReference type="AlphaFoldDB" id="A0A365XXV0"/>
<keyword evidence="3" id="KW-0731">Sigma factor</keyword>
<evidence type="ECO:0000256" key="3">
    <source>
        <dbReference type="ARBA" id="ARBA00023082"/>
    </source>
</evidence>
<dbReference type="GO" id="GO:0003677">
    <property type="term" value="F:DNA binding"/>
    <property type="evidence" value="ECO:0007669"/>
    <property type="project" value="InterPro"/>
</dbReference>
<keyword evidence="8" id="KW-1185">Reference proteome</keyword>
<evidence type="ECO:0000256" key="4">
    <source>
        <dbReference type="ARBA" id="ARBA00023163"/>
    </source>
</evidence>
<keyword evidence="2" id="KW-0805">Transcription regulation</keyword>
<feature type="domain" description="RNA polymerase sigma factor 70 region 4 type 2" evidence="6">
    <location>
        <begin position="132"/>
        <end position="184"/>
    </location>
</feature>
<dbReference type="Gene3D" id="1.10.10.10">
    <property type="entry name" value="Winged helix-like DNA-binding domain superfamily/Winged helix DNA-binding domain"/>
    <property type="match status" value="1"/>
</dbReference>
<dbReference type="GO" id="GO:0016987">
    <property type="term" value="F:sigma factor activity"/>
    <property type="evidence" value="ECO:0007669"/>
    <property type="project" value="UniProtKB-KW"/>
</dbReference>
<name>A0A365XXV0_9BACT</name>
<dbReference type="SUPFAM" id="SSF88946">
    <property type="entry name" value="Sigma2 domain of RNA polymerase sigma factors"/>
    <property type="match status" value="1"/>
</dbReference>